<dbReference type="PANTHER" id="PTHR43464:SF19">
    <property type="entry name" value="UBIQUINONE BIOSYNTHESIS O-METHYLTRANSFERASE, MITOCHONDRIAL"/>
    <property type="match status" value="1"/>
</dbReference>
<name>A0ABQ2V8W1_9ACTN</name>
<accession>A0ABQ2V8W1</accession>
<evidence type="ECO:0000313" key="5">
    <source>
        <dbReference type="EMBL" id="GGU74733.1"/>
    </source>
</evidence>
<dbReference type="Pfam" id="PF13649">
    <property type="entry name" value="Methyltransf_25"/>
    <property type="match status" value="1"/>
</dbReference>
<dbReference type="EMBL" id="BMRP01000016">
    <property type="protein sequence ID" value="GGU74733.1"/>
    <property type="molecule type" value="Genomic_DNA"/>
</dbReference>
<keyword evidence="1" id="KW-0489">Methyltransferase</keyword>
<sequence length="339" mass="37019">MTMTSDVTQLYESFPFPSPAEDAPLMDMIADQLPFVVREAELEGWEVLDAGCGTGSILLALARRYPRARFTGVDACSRSLEIARRSAEWYGVSNVEFVHGSMPELGLPRRFDLVICCGVLHHLPSPRAGLQWLAEHLADDGLLYLWLYDAVGEHGRMLDRELVQLLTPSGTPEDGLATIRGLGLELSLTDYGFPAGWTGTALTAAEQDVADADAYLNPVVLPMRFADMPELFAGLPVDWLAADRVFHPGGISLVDLAGKEAESHGDAVFVRPEDLFDRPALRDQVRKLGNLDRLRAIELRLRPTGFEVVAGRDAGLDRCVSRIAGNLLPFGDGPEPGAR</sequence>
<proteinExistence type="predicted"/>
<dbReference type="Proteomes" id="UP000654471">
    <property type="component" value="Unassembled WGS sequence"/>
</dbReference>
<dbReference type="InterPro" id="IPR041698">
    <property type="entry name" value="Methyltransf_25"/>
</dbReference>
<dbReference type="InterPro" id="IPR029063">
    <property type="entry name" value="SAM-dependent_MTases_sf"/>
</dbReference>
<evidence type="ECO:0000256" key="1">
    <source>
        <dbReference type="ARBA" id="ARBA00022603"/>
    </source>
</evidence>
<comment type="caution">
    <text evidence="5">The sequence shown here is derived from an EMBL/GenBank/DDBJ whole genome shotgun (WGS) entry which is preliminary data.</text>
</comment>
<evidence type="ECO:0000259" key="4">
    <source>
        <dbReference type="Pfam" id="PF13649"/>
    </source>
</evidence>
<evidence type="ECO:0000256" key="2">
    <source>
        <dbReference type="ARBA" id="ARBA00022679"/>
    </source>
</evidence>
<keyword evidence="6" id="KW-1185">Reference proteome</keyword>
<dbReference type="CDD" id="cd02440">
    <property type="entry name" value="AdoMet_MTases"/>
    <property type="match status" value="1"/>
</dbReference>
<gene>
    <name evidence="5" type="ORF">GCM10010211_45800</name>
</gene>
<keyword evidence="3" id="KW-0949">S-adenosyl-L-methionine</keyword>
<dbReference type="SUPFAM" id="SSF53335">
    <property type="entry name" value="S-adenosyl-L-methionine-dependent methyltransferases"/>
    <property type="match status" value="1"/>
</dbReference>
<evidence type="ECO:0000313" key="6">
    <source>
        <dbReference type="Proteomes" id="UP000654471"/>
    </source>
</evidence>
<reference evidence="6" key="1">
    <citation type="journal article" date="2019" name="Int. J. Syst. Evol. Microbiol.">
        <title>The Global Catalogue of Microorganisms (GCM) 10K type strain sequencing project: providing services to taxonomists for standard genome sequencing and annotation.</title>
        <authorList>
            <consortium name="The Broad Institute Genomics Platform"/>
            <consortium name="The Broad Institute Genome Sequencing Center for Infectious Disease"/>
            <person name="Wu L."/>
            <person name="Ma J."/>
        </authorList>
    </citation>
    <scope>NUCLEOTIDE SEQUENCE [LARGE SCALE GENOMIC DNA]</scope>
    <source>
        <strain evidence="6">JCM 3399</strain>
    </source>
</reference>
<protein>
    <recommendedName>
        <fullName evidence="4">Methyltransferase domain-containing protein</fullName>
    </recommendedName>
</protein>
<dbReference type="Gene3D" id="3.40.50.150">
    <property type="entry name" value="Vaccinia Virus protein VP39"/>
    <property type="match status" value="1"/>
</dbReference>
<organism evidence="5 6">
    <name type="scientific">Streptomyces albospinus</name>
    <dbReference type="NCBI Taxonomy" id="285515"/>
    <lineage>
        <taxon>Bacteria</taxon>
        <taxon>Bacillati</taxon>
        <taxon>Actinomycetota</taxon>
        <taxon>Actinomycetes</taxon>
        <taxon>Kitasatosporales</taxon>
        <taxon>Streptomycetaceae</taxon>
        <taxon>Streptomyces</taxon>
    </lineage>
</organism>
<dbReference type="RefSeq" id="WP_229852500.1">
    <property type="nucleotide sequence ID" value="NZ_BMRP01000016.1"/>
</dbReference>
<evidence type="ECO:0000256" key="3">
    <source>
        <dbReference type="ARBA" id="ARBA00022691"/>
    </source>
</evidence>
<feature type="domain" description="Methyltransferase" evidence="4">
    <location>
        <begin position="47"/>
        <end position="141"/>
    </location>
</feature>
<dbReference type="PANTHER" id="PTHR43464">
    <property type="entry name" value="METHYLTRANSFERASE"/>
    <property type="match status" value="1"/>
</dbReference>
<keyword evidence="2" id="KW-0808">Transferase</keyword>